<comment type="caution">
    <text evidence="2">The sequence shown here is derived from an EMBL/GenBank/DDBJ whole genome shotgun (WGS) entry which is preliminary data.</text>
</comment>
<name>A0A423SUY2_PENVA</name>
<keyword evidence="3" id="KW-1185">Reference proteome</keyword>
<sequence length="319" mass="35113">MNLRVWVPEIGDTRLLTLISENHLTGISRKIEIRKNVTTVQTKDEEEVSPEQELPIQNNSLPHGWVTFKVTSAENVTVTVPDANLTLIDTPDVVQDKNIEIAGSNVTFNCMLPAHHWEVSAGEEAFIPLSREGPHDFSLFARAPFVPELAVGLDSLGPLRVPSLGSVFELESEQMAAFSFYNFTLDCTIAVRKSSCYIQAGDYKILVGSLPREAASLSLTAGGTDDYIIVHGMRKDQERLKTGEQDEDQNGGGEPVITVNIAIAVIAVSSVAIVSVFIFIKWNRKRGEPWYENHGENKTESTKLSVTCSIDYRGTKGPP</sequence>
<keyword evidence="1" id="KW-0812">Transmembrane</keyword>
<organism evidence="2 3">
    <name type="scientific">Penaeus vannamei</name>
    <name type="common">Whiteleg shrimp</name>
    <name type="synonym">Litopenaeus vannamei</name>
    <dbReference type="NCBI Taxonomy" id="6689"/>
    <lineage>
        <taxon>Eukaryota</taxon>
        <taxon>Metazoa</taxon>
        <taxon>Ecdysozoa</taxon>
        <taxon>Arthropoda</taxon>
        <taxon>Crustacea</taxon>
        <taxon>Multicrustacea</taxon>
        <taxon>Malacostraca</taxon>
        <taxon>Eumalacostraca</taxon>
        <taxon>Eucarida</taxon>
        <taxon>Decapoda</taxon>
        <taxon>Dendrobranchiata</taxon>
        <taxon>Penaeoidea</taxon>
        <taxon>Penaeidae</taxon>
        <taxon>Penaeus</taxon>
    </lineage>
</organism>
<dbReference type="Proteomes" id="UP000283509">
    <property type="component" value="Unassembled WGS sequence"/>
</dbReference>
<protein>
    <submittedName>
        <fullName evidence="2">Uncharacterized protein</fullName>
    </submittedName>
</protein>
<reference evidence="2 3" key="2">
    <citation type="submission" date="2019-01" db="EMBL/GenBank/DDBJ databases">
        <title>The decoding of complex shrimp genome reveals the adaptation for benthos swimmer, frequently molting mechanism and breeding impact on genome.</title>
        <authorList>
            <person name="Sun Y."/>
            <person name="Gao Y."/>
            <person name="Yu Y."/>
        </authorList>
    </citation>
    <scope>NUCLEOTIDE SEQUENCE [LARGE SCALE GENOMIC DNA]</scope>
    <source>
        <tissue evidence="2">Muscle</tissue>
    </source>
</reference>
<keyword evidence="1" id="KW-0472">Membrane</keyword>
<accession>A0A423SUY2</accession>
<gene>
    <name evidence="2" type="ORF">C7M84_013886</name>
</gene>
<keyword evidence="1" id="KW-1133">Transmembrane helix</keyword>
<dbReference type="OrthoDB" id="6371109at2759"/>
<feature type="transmembrane region" description="Helical" evidence="1">
    <location>
        <begin position="257"/>
        <end position="280"/>
    </location>
</feature>
<proteinExistence type="predicted"/>
<dbReference type="AlphaFoldDB" id="A0A423SUY2"/>
<reference evidence="2 3" key="1">
    <citation type="submission" date="2018-04" db="EMBL/GenBank/DDBJ databases">
        <authorList>
            <person name="Zhang X."/>
            <person name="Yuan J."/>
            <person name="Li F."/>
            <person name="Xiang J."/>
        </authorList>
    </citation>
    <scope>NUCLEOTIDE SEQUENCE [LARGE SCALE GENOMIC DNA]</scope>
    <source>
        <tissue evidence="2">Muscle</tissue>
    </source>
</reference>
<dbReference type="EMBL" id="QCYY01002728">
    <property type="protein sequence ID" value="ROT68011.1"/>
    <property type="molecule type" value="Genomic_DNA"/>
</dbReference>
<evidence type="ECO:0000256" key="1">
    <source>
        <dbReference type="SAM" id="Phobius"/>
    </source>
</evidence>
<evidence type="ECO:0000313" key="3">
    <source>
        <dbReference type="Proteomes" id="UP000283509"/>
    </source>
</evidence>
<evidence type="ECO:0000313" key="2">
    <source>
        <dbReference type="EMBL" id="ROT68011.1"/>
    </source>
</evidence>